<feature type="coiled-coil region" evidence="2">
    <location>
        <begin position="24"/>
        <end position="118"/>
    </location>
</feature>
<feature type="signal peptide" evidence="3">
    <location>
        <begin position="1"/>
        <end position="27"/>
    </location>
</feature>
<evidence type="ECO:0000259" key="4">
    <source>
        <dbReference type="Pfam" id="PF01551"/>
    </source>
</evidence>
<dbReference type="InterPro" id="IPR057309">
    <property type="entry name" value="PcsB_CC"/>
</dbReference>
<reference evidence="6 7" key="1">
    <citation type="submission" date="2018-05" db="EMBL/GenBank/DDBJ databases">
        <title>Genomic Encyclopedia of Type Strains, Phase IV (KMG-IV): sequencing the most valuable type-strain genomes for metagenomic binning, comparative biology and taxonomic classification.</title>
        <authorList>
            <person name="Goeker M."/>
        </authorList>
    </citation>
    <scope>NUCLEOTIDE SEQUENCE [LARGE SCALE GENOMIC DNA]</scope>
    <source>
        <strain evidence="6 7">DSM 28556</strain>
    </source>
</reference>
<dbReference type="PANTHER" id="PTHR21666:SF270">
    <property type="entry name" value="MUREIN HYDROLASE ACTIVATOR ENVC"/>
    <property type="match status" value="1"/>
</dbReference>
<dbReference type="Pfam" id="PF24568">
    <property type="entry name" value="CC_PcsB"/>
    <property type="match status" value="1"/>
</dbReference>
<dbReference type="AlphaFoldDB" id="A0A2V3VWT0"/>
<feature type="domain" description="M23ase beta-sheet core" evidence="4">
    <location>
        <begin position="272"/>
        <end position="371"/>
    </location>
</feature>
<dbReference type="RefSeq" id="WP_110397453.1">
    <property type="nucleotide sequence ID" value="NZ_JBHUHB010000001.1"/>
</dbReference>
<keyword evidence="1 3" id="KW-0732">Signal</keyword>
<evidence type="ECO:0000259" key="5">
    <source>
        <dbReference type="Pfam" id="PF24568"/>
    </source>
</evidence>
<dbReference type="InterPro" id="IPR016047">
    <property type="entry name" value="M23ase_b-sheet_dom"/>
</dbReference>
<dbReference type="OrthoDB" id="9813368at2"/>
<protein>
    <submittedName>
        <fullName evidence="6">Septal ring factor EnvC (AmiA/AmiB activator)</fullName>
    </submittedName>
</protein>
<name>A0A2V3VWT0_9BACI</name>
<proteinExistence type="predicted"/>
<keyword evidence="7" id="KW-1185">Reference proteome</keyword>
<evidence type="ECO:0000256" key="2">
    <source>
        <dbReference type="SAM" id="Coils"/>
    </source>
</evidence>
<dbReference type="EMBL" id="QJJQ01000023">
    <property type="protein sequence ID" value="PXW80999.1"/>
    <property type="molecule type" value="Genomic_DNA"/>
</dbReference>
<feature type="domain" description="Peptidoglycan hydrolase PcsB coiled-coil" evidence="5">
    <location>
        <begin position="94"/>
        <end position="168"/>
    </location>
</feature>
<evidence type="ECO:0000313" key="6">
    <source>
        <dbReference type="EMBL" id="PXW80999.1"/>
    </source>
</evidence>
<evidence type="ECO:0000256" key="3">
    <source>
        <dbReference type="SAM" id="SignalP"/>
    </source>
</evidence>
<dbReference type="Proteomes" id="UP000247978">
    <property type="component" value="Unassembled WGS sequence"/>
</dbReference>
<dbReference type="InterPro" id="IPR011055">
    <property type="entry name" value="Dup_hybrid_motif"/>
</dbReference>
<dbReference type="SUPFAM" id="SSF51261">
    <property type="entry name" value="Duplicated hybrid motif"/>
    <property type="match status" value="1"/>
</dbReference>
<sequence>MKKTLFVIGTICLCMLSSLIIPHTSFAEKNLEDIQKERKDIKENLSATEKEVTTILTEIKEMNEEIEEYNATLKANKKAIKEVEKEIESVEDEIDALEKKIEERFEILKERAQSYQTNGGDVGYLEVILGAKDFNEFISRLTAITKITDADAELIKEQEKDKEKVEKKLEELEGLKKELKAIEANIVEQKEISLHKKEALEEKQTELKDKVAKLEIKDEELASLEDKILGEMAAPISGGTSFAVQTVDGGGALGWPTQGGYISSHMGERWGKMHKGIDIARTDRSTSPPIFAADDGTVETAGFNNGGYGNMVIINHGNGLKTLYAHMSSINVRSGQTVSRGQQIGVMGETGDSQGIHLHFEVHLNGALQNPVSYLR</sequence>
<feature type="chain" id="PRO_5015955884" evidence="3">
    <location>
        <begin position="28"/>
        <end position="376"/>
    </location>
</feature>
<dbReference type="PANTHER" id="PTHR21666">
    <property type="entry name" value="PEPTIDASE-RELATED"/>
    <property type="match status" value="1"/>
</dbReference>
<feature type="coiled-coil region" evidence="2">
    <location>
        <begin position="155"/>
        <end position="227"/>
    </location>
</feature>
<dbReference type="Pfam" id="PF01551">
    <property type="entry name" value="Peptidase_M23"/>
    <property type="match status" value="1"/>
</dbReference>
<comment type="caution">
    <text evidence="6">The sequence shown here is derived from an EMBL/GenBank/DDBJ whole genome shotgun (WGS) entry which is preliminary data.</text>
</comment>
<dbReference type="GO" id="GO:0004222">
    <property type="term" value="F:metalloendopeptidase activity"/>
    <property type="evidence" value="ECO:0007669"/>
    <property type="project" value="TreeGrafter"/>
</dbReference>
<dbReference type="CDD" id="cd12797">
    <property type="entry name" value="M23_peptidase"/>
    <property type="match status" value="1"/>
</dbReference>
<keyword evidence="2" id="KW-0175">Coiled coil</keyword>
<evidence type="ECO:0000256" key="1">
    <source>
        <dbReference type="ARBA" id="ARBA00022729"/>
    </source>
</evidence>
<accession>A0A2V3VWT0</accession>
<gene>
    <name evidence="6" type="ORF">DFR56_12341</name>
</gene>
<evidence type="ECO:0000313" key="7">
    <source>
        <dbReference type="Proteomes" id="UP000247978"/>
    </source>
</evidence>
<dbReference type="InterPro" id="IPR050570">
    <property type="entry name" value="Cell_wall_metabolism_enzyme"/>
</dbReference>
<dbReference type="Gene3D" id="2.70.70.10">
    <property type="entry name" value="Glucose Permease (Domain IIA)"/>
    <property type="match status" value="1"/>
</dbReference>
<dbReference type="Gene3D" id="6.10.250.3150">
    <property type="match status" value="1"/>
</dbReference>
<organism evidence="6 7">
    <name type="scientific">Pseudogracilibacillus auburnensis</name>
    <dbReference type="NCBI Taxonomy" id="1494959"/>
    <lineage>
        <taxon>Bacteria</taxon>
        <taxon>Bacillati</taxon>
        <taxon>Bacillota</taxon>
        <taxon>Bacilli</taxon>
        <taxon>Bacillales</taxon>
        <taxon>Bacillaceae</taxon>
        <taxon>Pseudogracilibacillus</taxon>
    </lineage>
</organism>